<keyword evidence="1" id="KW-0812">Transmembrane</keyword>
<evidence type="ECO:0000256" key="1">
    <source>
        <dbReference type="SAM" id="Phobius"/>
    </source>
</evidence>
<feature type="non-terminal residue" evidence="2">
    <location>
        <position position="1"/>
    </location>
</feature>
<dbReference type="AlphaFoldDB" id="A0AAE1ZHC8"/>
<keyword evidence="3" id="KW-1185">Reference proteome</keyword>
<dbReference type="Proteomes" id="UP001292079">
    <property type="component" value="Unassembled WGS sequence"/>
</dbReference>
<evidence type="ECO:0000313" key="2">
    <source>
        <dbReference type="EMBL" id="KAK4474140.1"/>
    </source>
</evidence>
<name>A0AAE1ZHC8_SCHME</name>
<evidence type="ECO:0000313" key="3">
    <source>
        <dbReference type="Proteomes" id="UP001292079"/>
    </source>
</evidence>
<proteinExistence type="predicted"/>
<keyword evidence="1" id="KW-0472">Membrane</keyword>
<comment type="caution">
    <text evidence="2">The sequence shown here is derived from an EMBL/GenBank/DDBJ whole genome shotgun (WGS) entry which is preliminary data.</text>
</comment>
<organism evidence="2 3">
    <name type="scientific">Schistosoma mekongi</name>
    <name type="common">Parasitic worm</name>
    <dbReference type="NCBI Taxonomy" id="38744"/>
    <lineage>
        <taxon>Eukaryota</taxon>
        <taxon>Metazoa</taxon>
        <taxon>Spiralia</taxon>
        <taxon>Lophotrochozoa</taxon>
        <taxon>Platyhelminthes</taxon>
        <taxon>Trematoda</taxon>
        <taxon>Digenea</taxon>
        <taxon>Strigeidida</taxon>
        <taxon>Schistosomatoidea</taxon>
        <taxon>Schistosomatidae</taxon>
        <taxon>Schistosoma</taxon>
    </lineage>
</organism>
<protein>
    <submittedName>
        <fullName evidence="2">Uncharacterized protein</fullName>
    </submittedName>
</protein>
<sequence length="100" mass="11421">MTAASGIHHFNVFIYLTFVNFILLQIMSNQEISVNDLIRRKSNETIVSKNATCTKTDGYYYTQEVCLDSSLPEIMTNIDEGNVVHLLNSDNQFESKTYSM</sequence>
<gene>
    <name evidence="2" type="ORF">MN116_002652</name>
</gene>
<reference evidence="2" key="1">
    <citation type="submission" date="2022-04" db="EMBL/GenBank/DDBJ databases">
        <authorList>
            <person name="Xu L."/>
            <person name="Lv Z."/>
        </authorList>
    </citation>
    <scope>NUCLEOTIDE SEQUENCE</scope>
    <source>
        <strain evidence="2">LV_2022a</strain>
    </source>
</reference>
<dbReference type="EMBL" id="JALJAT010000002">
    <property type="protein sequence ID" value="KAK4474140.1"/>
    <property type="molecule type" value="Genomic_DNA"/>
</dbReference>
<keyword evidence="1" id="KW-1133">Transmembrane helix</keyword>
<feature type="transmembrane region" description="Helical" evidence="1">
    <location>
        <begin position="6"/>
        <end position="24"/>
    </location>
</feature>
<accession>A0AAE1ZHC8</accession>
<reference evidence="2" key="2">
    <citation type="journal article" date="2023" name="Infect Dis Poverty">
        <title>Chromosome-scale genome of the human blood fluke Schistosoma mekongi and its implications for public health.</title>
        <authorList>
            <person name="Zhou M."/>
            <person name="Xu L."/>
            <person name="Xu D."/>
            <person name="Chen W."/>
            <person name="Khan J."/>
            <person name="Hu Y."/>
            <person name="Huang H."/>
            <person name="Wei H."/>
            <person name="Zhang Y."/>
            <person name="Chusongsang P."/>
            <person name="Tanasarnprasert K."/>
            <person name="Hu X."/>
            <person name="Limpanont Y."/>
            <person name="Lv Z."/>
        </authorList>
    </citation>
    <scope>NUCLEOTIDE SEQUENCE</scope>
    <source>
        <strain evidence="2">LV_2022a</strain>
    </source>
</reference>